<dbReference type="Proteomes" id="UP000683360">
    <property type="component" value="Unassembled WGS sequence"/>
</dbReference>
<accession>A0A8S3SF41</accession>
<dbReference type="OrthoDB" id="6142798at2759"/>
<protein>
    <submittedName>
        <fullName evidence="1">Uncharacterized protein</fullName>
    </submittedName>
</protein>
<dbReference type="AlphaFoldDB" id="A0A8S3SF41"/>
<gene>
    <name evidence="1" type="ORF">MEDL_31335</name>
</gene>
<dbReference type="InterPro" id="IPR018775">
    <property type="entry name" value="RlaP"/>
</dbReference>
<keyword evidence="2" id="KW-1185">Reference proteome</keyword>
<evidence type="ECO:0000313" key="1">
    <source>
        <dbReference type="EMBL" id="CAG2217661.1"/>
    </source>
</evidence>
<evidence type="ECO:0000313" key="2">
    <source>
        <dbReference type="Proteomes" id="UP000683360"/>
    </source>
</evidence>
<dbReference type="PANTHER" id="PTHR34817:SF1">
    <property type="entry name" value="NUCLEOTIDYLTRANSFERASE"/>
    <property type="match status" value="1"/>
</dbReference>
<dbReference type="PANTHER" id="PTHR34817">
    <property type="entry name" value="NUCLEOTIDYLTRANSFERASE"/>
    <property type="match status" value="1"/>
</dbReference>
<dbReference type="Pfam" id="PF10127">
    <property type="entry name" value="RlaP"/>
    <property type="match status" value="1"/>
</dbReference>
<comment type="caution">
    <text evidence="1">The sequence shown here is derived from an EMBL/GenBank/DDBJ whole genome shotgun (WGS) entry which is preliminary data.</text>
</comment>
<sequence length="544" mass="62264">MEMKEVEETEELVTIATKAVQSHEKLHLHLKRNRLKNGPKDVLMKSIQTLDNLREIKATADGSIAGFETPQIQDGCLVELKQLTLMNIPSSVTEETKTKFQKLIFETFKGSCKKILCAVLVTCPWYEMTQKERGEQARHNTVYVIYMSNDEQSMAPVNQHVLDEAFVSDQLLYSVGVRGFVEACKGQSVAGIGKKGKDGKFKVKDTTTCQQLMQHLQNLLDKLPPFSSSSSEDLIPEKGKKGLELLKLLYQNTDVSKKDIFEVLTSWRDDVMTQINEIKFTNGQEFESIVGKWQMETRLYGRKITPLKTGLSDDHSKLCSLMTEIGGPVNKMEPEQIILIARAGSHMYGLSTPESDVDYVVIYAEPTETVLCACKPFKDNYESRGPTKPFEYGAYEARLFCEMLLKGSVNLCKEKEKFLTERTIQQYLGLIRNNFNMLDSEKHKGCPKDRKLFYQIFHKINCVEQIMKGKLPPVKCEGETREFIMKIRKDPLEGPLSRENLYKIAKDKFDKLLDDLVSREKRLKENMDYTYVTNWLLSVRGICD</sequence>
<proteinExistence type="predicted"/>
<reference evidence="1" key="1">
    <citation type="submission" date="2021-03" db="EMBL/GenBank/DDBJ databases">
        <authorList>
            <person name="Bekaert M."/>
        </authorList>
    </citation>
    <scope>NUCLEOTIDE SEQUENCE</scope>
</reference>
<dbReference type="EMBL" id="CAJPWZ010001556">
    <property type="protein sequence ID" value="CAG2217661.1"/>
    <property type="molecule type" value="Genomic_DNA"/>
</dbReference>
<organism evidence="1 2">
    <name type="scientific">Mytilus edulis</name>
    <name type="common">Blue mussel</name>
    <dbReference type="NCBI Taxonomy" id="6550"/>
    <lineage>
        <taxon>Eukaryota</taxon>
        <taxon>Metazoa</taxon>
        <taxon>Spiralia</taxon>
        <taxon>Lophotrochozoa</taxon>
        <taxon>Mollusca</taxon>
        <taxon>Bivalvia</taxon>
        <taxon>Autobranchia</taxon>
        <taxon>Pteriomorphia</taxon>
        <taxon>Mytilida</taxon>
        <taxon>Mytiloidea</taxon>
        <taxon>Mytilidae</taxon>
        <taxon>Mytilinae</taxon>
        <taxon>Mytilus</taxon>
    </lineage>
</organism>
<name>A0A8S3SF41_MYTED</name>